<organism evidence="2 3">
    <name type="scientific">Algoriphagus hitonicola</name>
    <dbReference type="NCBI Taxonomy" id="435880"/>
    <lineage>
        <taxon>Bacteria</taxon>
        <taxon>Pseudomonadati</taxon>
        <taxon>Bacteroidota</taxon>
        <taxon>Cytophagia</taxon>
        <taxon>Cytophagales</taxon>
        <taxon>Cyclobacteriaceae</taxon>
        <taxon>Algoriphagus</taxon>
    </lineage>
</organism>
<dbReference type="Pfam" id="PF08332">
    <property type="entry name" value="CaMKII_AD"/>
    <property type="match status" value="1"/>
</dbReference>
<dbReference type="EMBL" id="FOPC01000001">
    <property type="protein sequence ID" value="SFG13935.1"/>
    <property type="molecule type" value="Genomic_DNA"/>
</dbReference>
<sequence length="154" mass="17622">MIKSILIFILIILTGRITYGQTDKETGKIVEEILAVTERYNQTWETINMLKVAEFHSDSSFRYYRNMELSVGSNEEFKTVYPQILKGTKSFKMKVENPIVQVLAKDAALIGFTAVAELITLDNKVLDIGTGAYTYVWKKKKGQWKIVHIHESAK</sequence>
<dbReference type="SUPFAM" id="SSF54427">
    <property type="entry name" value="NTF2-like"/>
    <property type="match status" value="1"/>
</dbReference>
<dbReference type="STRING" id="435880.SAMN04487988_101543"/>
<dbReference type="OrthoDB" id="120856at2"/>
<dbReference type="RefSeq" id="WP_092788691.1">
    <property type="nucleotide sequence ID" value="NZ_FOPC01000001.1"/>
</dbReference>
<dbReference type="GO" id="GO:0005516">
    <property type="term" value="F:calmodulin binding"/>
    <property type="evidence" value="ECO:0007669"/>
    <property type="project" value="InterPro"/>
</dbReference>
<evidence type="ECO:0000313" key="3">
    <source>
        <dbReference type="Proteomes" id="UP000199642"/>
    </source>
</evidence>
<proteinExistence type="predicted"/>
<evidence type="ECO:0000313" key="2">
    <source>
        <dbReference type="EMBL" id="SFG13935.1"/>
    </source>
</evidence>
<accession>A0A1I2PCU1</accession>
<dbReference type="InterPro" id="IPR032710">
    <property type="entry name" value="NTF2-like_dom_sf"/>
</dbReference>
<dbReference type="InterPro" id="IPR013543">
    <property type="entry name" value="Ca/CaM-dep_prot_kinase-assoc"/>
</dbReference>
<feature type="domain" description="Calcium/calmodulin-dependent protein kinase II association-domain" evidence="1">
    <location>
        <begin position="31"/>
        <end position="153"/>
    </location>
</feature>
<protein>
    <recommendedName>
        <fullName evidence="1">Calcium/calmodulin-dependent protein kinase II association-domain domain-containing protein</fullName>
    </recommendedName>
</protein>
<reference evidence="3" key="1">
    <citation type="submission" date="2016-10" db="EMBL/GenBank/DDBJ databases">
        <authorList>
            <person name="Varghese N."/>
            <person name="Submissions S."/>
        </authorList>
    </citation>
    <scope>NUCLEOTIDE SEQUENCE [LARGE SCALE GENOMIC DNA]</scope>
    <source>
        <strain evidence="3">DSM 19315</strain>
    </source>
</reference>
<dbReference type="Proteomes" id="UP000199642">
    <property type="component" value="Unassembled WGS sequence"/>
</dbReference>
<gene>
    <name evidence="2" type="ORF">SAMN04487988_101543</name>
</gene>
<dbReference type="Gene3D" id="3.10.450.50">
    <property type="match status" value="1"/>
</dbReference>
<name>A0A1I2PCU1_9BACT</name>
<keyword evidence="3" id="KW-1185">Reference proteome</keyword>
<evidence type="ECO:0000259" key="1">
    <source>
        <dbReference type="Pfam" id="PF08332"/>
    </source>
</evidence>
<dbReference type="GO" id="GO:0004683">
    <property type="term" value="F:calcium/calmodulin-dependent protein kinase activity"/>
    <property type="evidence" value="ECO:0007669"/>
    <property type="project" value="InterPro"/>
</dbReference>
<dbReference type="AlphaFoldDB" id="A0A1I2PCU1"/>